<evidence type="ECO:0000313" key="7">
    <source>
        <dbReference type="Proteomes" id="UP000221080"/>
    </source>
</evidence>
<evidence type="ECO:0000256" key="2">
    <source>
        <dbReference type="ARBA" id="ARBA00022833"/>
    </source>
</evidence>
<feature type="region of interest" description="Disordered" evidence="5">
    <location>
        <begin position="1"/>
        <end position="25"/>
    </location>
</feature>
<feature type="region of interest" description="Disordered" evidence="5">
    <location>
        <begin position="48"/>
        <end position="88"/>
    </location>
</feature>
<keyword evidence="2 4" id="KW-0862">Zinc</keyword>
<reference evidence="7" key="1">
    <citation type="journal article" date="2016" name="Nat. Commun.">
        <title>The channel catfish genome sequence provides insights into the evolution of scale formation in teleosts.</title>
        <authorList>
            <person name="Liu Z."/>
            <person name="Liu S."/>
            <person name="Yao J."/>
            <person name="Bao L."/>
            <person name="Zhang J."/>
            <person name="Li Y."/>
            <person name="Jiang C."/>
            <person name="Sun L."/>
            <person name="Wang R."/>
            <person name="Zhang Y."/>
            <person name="Zhou T."/>
            <person name="Zeng Q."/>
            <person name="Fu Q."/>
            <person name="Gao S."/>
            <person name="Li N."/>
            <person name="Koren S."/>
            <person name="Jiang Y."/>
            <person name="Zimin A."/>
            <person name="Xu P."/>
            <person name="Phillippy A.M."/>
            <person name="Geng X."/>
            <person name="Song L."/>
            <person name="Sun F."/>
            <person name="Li C."/>
            <person name="Wang X."/>
            <person name="Chen A."/>
            <person name="Jin Y."/>
            <person name="Yuan Z."/>
            <person name="Yang Y."/>
            <person name="Tan S."/>
            <person name="Peatman E."/>
            <person name="Lu J."/>
            <person name="Qin Z."/>
            <person name="Dunham R."/>
            <person name="Li Z."/>
            <person name="Sonstegard T."/>
            <person name="Feng J."/>
            <person name="Danzmann R.G."/>
            <person name="Schroeder S."/>
            <person name="Scheffler B."/>
            <person name="Duke M.V."/>
            <person name="Ballard L."/>
            <person name="Kucuktas H."/>
            <person name="Kaltenboeck L."/>
            <person name="Liu H."/>
            <person name="Armbruster J."/>
            <person name="Xie Y."/>
            <person name="Kirby M.L."/>
            <person name="Tian Y."/>
            <person name="Flanagan M.E."/>
            <person name="Mu W."/>
            <person name="Waldbieser G.C."/>
        </authorList>
    </citation>
    <scope>NUCLEOTIDE SEQUENCE [LARGE SCALE GENOMIC DNA]</scope>
    <source>
        <strain evidence="7">SDA103</strain>
    </source>
</reference>
<keyword evidence="7" id="KW-1185">Reference proteome</keyword>
<evidence type="ECO:0000259" key="6">
    <source>
        <dbReference type="PROSITE" id="PS50023"/>
    </source>
</evidence>
<dbReference type="CDD" id="cd08368">
    <property type="entry name" value="LIM"/>
    <property type="match status" value="1"/>
</dbReference>
<dbReference type="SMART" id="SM00132">
    <property type="entry name" value="LIM"/>
    <property type="match status" value="1"/>
</dbReference>
<feature type="compositionally biased region" description="Low complexity" evidence="5">
    <location>
        <begin position="274"/>
        <end position="299"/>
    </location>
</feature>
<dbReference type="RefSeq" id="XP_017326360.1">
    <property type="nucleotide sequence ID" value="XM_017470871.3"/>
</dbReference>
<feature type="domain" description="LIM zinc-binding" evidence="6">
    <location>
        <begin position="418"/>
        <end position="484"/>
    </location>
</feature>
<protein>
    <submittedName>
        <fullName evidence="8">Sciellin isoform X1</fullName>
    </submittedName>
</protein>
<reference evidence="8" key="2">
    <citation type="submission" date="2025-08" db="UniProtKB">
        <authorList>
            <consortium name="RefSeq"/>
        </authorList>
    </citation>
    <scope>IDENTIFICATION</scope>
    <source>
        <tissue evidence="8">Blood</tissue>
    </source>
</reference>
<dbReference type="PANTHER" id="PTHR15468">
    <property type="entry name" value="ZNF185"/>
    <property type="match status" value="1"/>
</dbReference>
<feature type="region of interest" description="Disordered" evidence="5">
    <location>
        <begin position="161"/>
        <end position="302"/>
    </location>
</feature>
<evidence type="ECO:0000313" key="8">
    <source>
        <dbReference type="RefSeq" id="XP_017326360.1"/>
    </source>
</evidence>
<feature type="compositionally biased region" description="Low complexity" evidence="5">
    <location>
        <begin position="244"/>
        <end position="256"/>
    </location>
</feature>
<dbReference type="InterPro" id="IPR001781">
    <property type="entry name" value="Znf_LIM"/>
</dbReference>
<feature type="compositionally biased region" description="Polar residues" evidence="5">
    <location>
        <begin position="107"/>
        <end position="132"/>
    </location>
</feature>
<dbReference type="OrthoDB" id="9908139at2759"/>
<evidence type="ECO:0000256" key="4">
    <source>
        <dbReference type="PROSITE-ProRule" id="PRU00125"/>
    </source>
</evidence>
<feature type="compositionally biased region" description="Polar residues" evidence="5">
    <location>
        <begin position="318"/>
        <end position="337"/>
    </location>
</feature>
<dbReference type="Gene3D" id="2.10.110.10">
    <property type="entry name" value="Cysteine Rich Protein"/>
    <property type="match status" value="1"/>
</dbReference>
<dbReference type="AlphaFoldDB" id="A0A2D0R960"/>
<proteinExistence type="predicted"/>
<evidence type="ECO:0000256" key="5">
    <source>
        <dbReference type="SAM" id="MobiDB-lite"/>
    </source>
</evidence>
<keyword evidence="3 4" id="KW-0440">LIM domain</keyword>
<keyword evidence="1 4" id="KW-0479">Metal-binding</keyword>
<feature type="region of interest" description="Disordered" evidence="5">
    <location>
        <begin position="107"/>
        <end position="142"/>
    </location>
</feature>
<gene>
    <name evidence="8" type="primary">scel</name>
</gene>
<evidence type="ECO:0000256" key="1">
    <source>
        <dbReference type="ARBA" id="ARBA00022723"/>
    </source>
</evidence>
<dbReference type="CTD" id="8796"/>
<sequence length="487" mass="53878">MTSTLNRKTYTETSKSKSGVVEDSKKKASLLKDNSWIKKDVTDDKAVEQNSNYGRSVLSRFKSTENISSTTEINTSSTSSSKVTETGSSKKYVQSLTKRFSVSQDELDSSRFTASVEPKTSTTTTSFKNGMKTSVTTSRTPTKTETFTEKIFTDSKTNIGVDKKTFKPVPPISPTKTTKRETVTVTTSKDNTVQEDNKTVKVVTTPTSPTKSAKTETVTVTTFKDTIVQEDSKTARSAPPFSPTKSSKTETVTVTTFKDTIAQEDSKSVKSALPTSPTKSITSTSYKSTTPTSKTTSYTFRSTPSAEDQLFDTLIPTSIKSAQASDPRSVTSSTTYARRSYKDSKPEEYFSETVVNESVKTVSSASESYGYGSQRGSSKTYSTTTYTENRPEDYSDIYKSRTVETVYTSPERKIADRDLCTYCQKPMLSDTKMILEDVDIKCHASCFKCDVCKSPLGHLKAGDSMWVYRRNVHCEACFGITKGKWQR</sequence>
<feature type="region of interest" description="Disordered" evidence="5">
    <location>
        <begin position="318"/>
        <end position="338"/>
    </location>
</feature>
<name>A0A2D0R960_ICTPU</name>
<dbReference type="Proteomes" id="UP000221080">
    <property type="component" value="Chromosome 6"/>
</dbReference>
<dbReference type="PROSITE" id="PS50023">
    <property type="entry name" value="LIM_DOMAIN_2"/>
    <property type="match status" value="1"/>
</dbReference>
<feature type="compositionally biased region" description="Low complexity" evidence="5">
    <location>
        <begin position="377"/>
        <end position="387"/>
    </location>
</feature>
<accession>A0A2D0R960</accession>
<dbReference type="InterPro" id="IPR052621">
    <property type="entry name" value="Cell_Prolif/Cornif_Regul"/>
</dbReference>
<dbReference type="GO" id="GO:0005737">
    <property type="term" value="C:cytoplasm"/>
    <property type="evidence" value="ECO:0007669"/>
    <property type="project" value="TreeGrafter"/>
</dbReference>
<organism evidence="7 8">
    <name type="scientific">Ictalurus punctatus</name>
    <name type="common">Channel catfish</name>
    <name type="synonym">Silurus punctatus</name>
    <dbReference type="NCBI Taxonomy" id="7998"/>
    <lineage>
        <taxon>Eukaryota</taxon>
        <taxon>Metazoa</taxon>
        <taxon>Chordata</taxon>
        <taxon>Craniata</taxon>
        <taxon>Vertebrata</taxon>
        <taxon>Euteleostomi</taxon>
        <taxon>Actinopterygii</taxon>
        <taxon>Neopterygii</taxon>
        <taxon>Teleostei</taxon>
        <taxon>Ostariophysi</taxon>
        <taxon>Siluriformes</taxon>
        <taxon>Ictaluridae</taxon>
        <taxon>Ictalurus</taxon>
    </lineage>
</organism>
<feature type="compositionally biased region" description="Low complexity" evidence="5">
    <location>
        <begin position="64"/>
        <end position="88"/>
    </location>
</feature>
<dbReference type="GO" id="GO:0008544">
    <property type="term" value="P:epidermis development"/>
    <property type="evidence" value="ECO:0007669"/>
    <property type="project" value="TreeGrafter"/>
</dbReference>
<feature type="compositionally biased region" description="Low complexity" evidence="5">
    <location>
        <begin position="133"/>
        <end position="142"/>
    </location>
</feature>
<feature type="compositionally biased region" description="Polar residues" evidence="5">
    <location>
        <begin position="1"/>
        <end position="17"/>
    </location>
</feature>
<evidence type="ECO:0000256" key="3">
    <source>
        <dbReference type="ARBA" id="ARBA00023038"/>
    </source>
</evidence>
<dbReference type="PANTHER" id="PTHR15468:SF7">
    <property type="entry name" value="SCIELLIN"/>
    <property type="match status" value="1"/>
</dbReference>
<dbReference type="PROSITE" id="PS00478">
    <property type="entry name" value="LIM_DOMAIN_1"/>
    <property type="match status" value="1"/>
</dbReference>
<dbReference type="GeneID" id="108267008"/>
<feature type="compositionally biased region" description="Low complexity" evidence="5">
    <location>
        <begin position="200"/>
        <end position="226"/>
    </location>
</feature>
<dbReference type="KEGG" id="ipu:108267008"/>
<dbReference type="GO" id="GO:0046872">
    <property type="term" value="F:metal ion binding"/>
    <property type="evidence" value="ECO:0007669"/>
    <property type="project" value="UniProtKB-KW"/>
</dbReference>
<feature type="region of interest" description="Disordered" evidence="5">
    <location>
        <begin position="365"/>
        <end position="387"/>
    </location>
</feature>